<gene>
    <name evidence="2" type="ORF">H9980_13045</name>
</gene>
<proteinExistence type="predicted"/>
<comment type="caution">
    <text evidence="2">The sequence shown here is derived from an EMBL/GenBank/DDBJ whole genome shotgun (WGS) entry which is preliminary data.</text>
</comment>
<dbReference type="EMBL" id="DXET01000293">
    <property type="protein sequence ID" value="HIX82874.1"/>
    <property type="molecule type" value="Genomic_DNA"/>
</dbReference>
<accession>A0A9D2BPJ9</accession>
<dbReference type="Proteomes" id="UP000886724">
    <property type="component" value="Unassembled WGS sequence"/>
</dbReference>
<feature type="transmembrane region" description="Helical" evidence="1">
    <location>
        <begin position="7"/>
        <end position="27"/>
    </location>
</feature>
<feature type="transmembrane region" description="Helical" evidence="1">
    <location>
        <begin position="47"/>
        <end position="64"/>
    </location>
</feature>
<evidence type="ECO:0000256" key="1">
    <source>
        <dbReference type="SAM" id="Phobius"/>
    </source>
</evidence>
<keyword evidence="1" id="KW-0812">Transmembrane</keyword>
<evidence type="ECO:0000313" key="2">
    <source>
        <dbReference type="EMBL" id="HIX82874.1"/>
    </source>
</evidence>
<protein>
    <submittedName>
        <fullName evidence="2">Uncharacterized protein</fullName>
    </submittedName>
</protein>
<keyword evidence="1" id="KW-0472">Membrane</keyword>
<evidence type="ECO:0000313" key="3">
    <source>
        <dbReference type="Proteomes" id="UP000886724"/>
    </source>
</evidence>
<name>A0A9D2BPJ9_9FIRM</name>
<organism evidence="2 3">
    <name type="scientific">Candidatus Erysipelatoclostridium merdavium</name>
    <dbReference type="NCBI Taxonomy" id="2838566"/>
    <lineage>
        <taxon>Bacteria</taxon>
        <taxon>Bacillati</taxon>
        <taxon>Bacillota</taxon>
        <taxon>Erysipelotrichia</taxon>
        <taxon>Erysipelotrichales</taxon>
        <taxon>Erysipelotrichales incertae sedis</taxon>
    </lineage>
</organism>
<keyword evidence="1" id="KW-1133">Transmembrane helix</keyword>
<reference evidence="2" key="2">
    <citation type="submission" date="2021-04" db="EMBL/GenBank/DDBJ databases">
        <authorList>
            <person name="Gilroy R."/>
        </authorList>
    </citation>
    <scope>NUCLEOTIDE SEQUENCE</scope>
    <source>
        <strain evidence="2">ChiGjej1B1-14440</strain>
    </source>
</reference>
<dbReference type="AlphaFoldDB" id="A0A9D2BPJ9"/>
<sequence>MNEMYIISVLMLYTLIVLVDVLLQAYQLFGTGLVEDRETILSVKPKLIAYISSKITSMSLRINWKKDYRLNMKRRPPIISVAH</sequence>
<reference evidence="2" key="1">
    <citation type="journal article" date="2021" name="PeerJ">
        <title>Extensive microbial diversity within the chicken gut microbiome revealed by metagenomics and culture.</title>
        <authorList>
            <person name="Gilroy R."/>
            <person name="Ravi A."/>
            <person name="Getino M."/>
            <person name="Pursley I."/>
            <person name="Horton D.L."/>
            <person name="Alikhan N.F."/>
            <person name="Baker D."/>
            <person name="Gharbi K."/>
            <person name="Hall N."/>
            <person name="Watson M."/>
            <person name="Adriaenssens E.M."/>
            <person name="Foster-Nyarko E."/>
            <person name="Jarju S."/>
            <person name="Secka A."/>
            <person name="Antonio M."/>
            <person name="Oren A."/>
            <person name="Chaudhuri R.R."/>
            <person name="La Ragione R."/>
            <person name="Hildebrand F."/>
            <person name="Pallen M.J."/>
        </authorList>
    </citation>
    <scope>NUCLEOTIDE SEQUENCE</scope>
    <source>
        <strain evidence="2">ChiGjej1B1-14440</strain>
    </source>
</reference>